<evidence type="ECO:0000256" key="4">
    <source>
        <dbReference type="ARBA" id="ARBA00023110"/>
    </source>
</evidence>
<name>A0A2A2ALK1_9BURK</name>
<dbReference type="PROSITE" id="PS50198">
    <property type="entry name" value="PPIC_PPIASE_2"/>
    <property type="match status" value="1"/>
</dbReference>
<dbReference type="PANTHER" id="PTHR47245:SF2">
    <property type="entry name" value="PEPTIDYL-PROLYL CIS-TRANS ISOMERASE HP_0175-RELATED"/>
    <property type="match status" value="1"/>
</dbReference>
<dbReference type="EMBL" id="NSJB01000001">
    <property type="protein sequence ID" value="PAT38601.1"/>
    <property type="molecule type" value="Genomic_DNA"/>
</dbReference>
<comment type="similarity">
    <text evidence="2">Belongs to the PpiC/parvulin rotamase family.</text>
</comment>
<dbReference type="Pfam" id="PF00639">
    <property type="entry name" value="Rotamase"/>
    <property type="match status" value="1"/>
</dbReference>
<dbReference type="PROSITE" id="PS01096">
    <property type="entry name" value="PPIC_PPIASE_1"/>
    <property type="match status" value="1"/>
</dbReference>
<evidence type="ECO:0000313" key="9">
    <source>
        <dbReference type="Proteomes" id="UP000218054"/>
    </source>
</evidence>
<dbReference type="AlphaFoldDB" id="A0A2A2ALK1"/>
<evidence type="ECO:0000256" key="6">
    <source>
        <dbReference type="PROSITE-ProRule" id="PRU00278"/>
    </source>
</evidence>
<evidence type="ECO:0000259" key="7">
    <source>
        <dbReference type="PROSITE" id="PS50198"/>
    </source>
</evidence>
<comment type="caution">
    <text evidence="8">The sequence shown here is derived from an EMBL/GenBank/DDBJ whole genome shotgun (WGS) entry which is preliminary data.</text>
</comment>
<dbReference type="InterPro" id="IPR050245">
    <property type="entry name" value="PrsA_foldase"/>
</dbReference>
<evidence type="ECO:0000256" key="1">
    <source>
        <dbReference type="ARBA" id="ARBA00000971"/>
    </source>
</evidence>
<organism evidence="8 9">
    <name type="scientific">Vandammella animalimorsus</name>
    <dbReference type="NCBI Taxonomy" id="2029117"/>
    <lineage>
        <taxon>Bacteria</taxon>
        <taxon>Pseudomonadati</taxon>
        <taxon>Pseudomonadota</taxon>
        <taxon>Betaproteobacteria</taxon>
        <taxon>Burkholderiales</taxon>
        <taxon>Comamonadaceae</taxon>
        <taxon>Vandammella</taxon>
    </lineage>
</organism>
<evidence type="ECO:0000313" key="8">
    <source>
        <dbReference type="EMBL" id="PAT38601.1"/>
    </source>
</evidence>
<dbReference type="EC" id="5.2.1.8" evidence="3"/>
<dbReference type="Proteomes" id="UP000218054">
    <property type="component" value="Unassembled WGS sequence"/>
</dbReference>
<evidence type="ECO:0000256" key="3">
    <source>
        <dbReference type="ARBA" id="ARBA00013194"/>
    </source>
</evidence>
<protein>
    <recommendedName>
        <fullName evidence="3">peptidylprolyl isomerase</fullName>
        <ecNumber evidence="3">5.2.1.8</ecNumber>
    </recommendedName>
</protein>
<sequence length="259" mass="28700">MPITVNGVELLDAEVEQELPRHQDSDNPLHQAVLARILRRVLLDEAQRLQIDTGDEEQAIGELLERQAPSPAPSEADCRRFYERHPERFTVGACVEAEHILFQVTPKVPLQALTLQAEDVLERARAEPGRFAELARRYSNCPSAAVGGSLGQLGRGDTVPEFEKVLFAIPAGTVHPRLVHSRHGLHIVRVARSVPGRLRPYEDVAGDIAQVLTAMGRDTAWRQYTKVLVARAQIEGIDLGEQLGEDRIMAPETSRESPP</sequence>
<keyword evidence="9" id="KW-1185">Reference proteome</keyword>
<dbReference type="InterPro" id="IPR023058">
    <property type="entry name" value="PPIase_PpiC_CS"/>
</dbReference>
<dbReference type="InterPro" id="IPR027304">
    <property type="entry name" value="Trigger_fact/SurA_dom_sf"/>
</dbReference>
<evidence type="ECO:0000256" key="2">
    <source>
        <dbReference type="ARBA" id="ARBA00007656"/>
    </source>
</evidence>
<accession>A0A2A2ALK1</accession>
<dbReference type="GO" id="GO:0003755">
    <property type="term" value="F:peptidyl-prolyl cis-trans isomerase activity"/>
    <property type="evidence" value="ECO:0007669"/>
    <property type="project" value="UniProtKB-KW"/>
</dbReference>
<reference evidence="8 9" key="1">
    <citation type="submission" date="2017-08" db="EMBL/GenBank/DDBJ databases">
        <title>WGS of Clinical strains of the CDC Group NO-1 linked to zoonotic infections in humans.</title>
        <authorList>
            <person name="Bernier A.-M."/>
            <person name="Bernard K."/>
        </authorList>
    </citation>
    <scope>NUCLEOTIDE SEQUENCE [LARGE SCALE GENOMIC DNA]</scope>
    <source>
        <strain evidence="8 9">NML00-0135</strain>
    </source>
</reference>
<dbReference type="RefSeq" id="WP_095538882.1">
    <property type="nucleotide sequence ID" value="NZ_NSJB01000001.1"/>
</dbReference>
<keyword evidence="5 6" id="KW-0413">Isomerase</keyword>
<dbReference type="InterPro" id="IPR000297">
    <property type="entry name" value="PPIase_PpiC"/>
</dbReference>
<dbReference type="Gene3D" id="3.10.50.40">
    <property type="match status" value="1"/>
</dbReference>
<comment type="catalytic activity">
    <reaction evidence="1">
        <text>[protein]-peptidylproline (omega=180) = [protein]-peptidylproline (omega=0)</text>
        <dbReference type="Rhea" id="RHEA:16237"/>
        <dbReference type="Rhea" id="RHEA-COMP:10747"/>
        <dbReference type="Rhea" id="RHEA-COMP:10748"/>
        <dbReference type="ChEBI" id="CHEBI:83833"/>
        <dbReference type="ChEBI" id="CHEBI:83834"/>
        <dbReference type="EC" id="5.2.1.8"/>
    </reaction>
</comment>
<dbReference type="InterPro" id="IPR046357">
    <property type="entry name" value="PPIase_dom_sf"/>
</dbReference>
<dbReference type="SUPFAM" id="SSF54534">
    <property type="entry name" value="FKBP-like"/>
    <property type="match status" value="1"/>
</dbReference>
<evidence type="ECO:0000256" key="5">
    <source>
        <dbReference type="ARBA" id="ARBA00023235"/>
    </source>
</evidence>
<dbReference type="SUPFAM" id="SSF109998">
    <property type="entry name" value="Triger factor/SurA peptide-binding domain-like"/>
    <property type="match status" value="1"/>
</dbReference>
<dbReference type="PANTHER" id="PTHR47245">
    <property type="entry name" value="PEPTIDYLPROLYL ISOMERASE"/>
    <property type="match status" value="1"/>
</dbReference>
<proteinExistence type="inferred from homology"/>
<gene>
    <name evidence="8" type="ORF">CK625_03840</name>
</gene>
<feature type="domain" description="PpiC" evidence="7">
    <location>
        <begin position="92"/>
        <end position="192"/>
    </location>
</feature>
<keyword evidence="4 6" id="KW-0697">Rotamase</keyword>